<reference evidence="3 4" key="1">
    <citation type="submission" date="2014-01" db="EMBL/GenBank/DDBJ databases">
        <title>Actinotalea ferrariae CF5-4.</title>
        <authorList>
            <person name="Chen F."/>
            <person name="Li Y."/>
            <person name="Wang G."/>
        </authorList>
    </citation>
    <scope>NUCLEOTIDE SEQUENCE [LARGE SCALE GENOMIC DNA]</scope>
    <source>
        <strain evidence="3 4">CF5-4</strain>
    </source>
</reference>
<comment type="caution">
    <text evidence="3">The sequence shown here is derived from an EMBL/GenBank/DDBJ whole genome shotgun (WGS) entry which is preliminary data.</text>
</comment>
<name>A0A021VQ15_9CELL</name>
<dbReference type="RefSeq" id="WP_052022927.1">
    <property type="nucleotide sequence ID" value="NZ_AXCW01000111.1"/>
</dbReference>
<sequence length="341" mass="36213">MPDSIPQAERLLNLVIALVNTTAPMTKEQVRTSVSGYDDGSSTEAFERKFERDKDILRELGVPVVTVTAAAHGDEVGYRIDPDAYALPPLQLSAAQLGVLTLAAEFWNDQTLRADASRALTKLRVVGDTPAEADAVAGLTPRVHPAGPALGPLLDAAHDHQVVSFTYRAASTGEVLTRHVEPWRLVASRGGWYLVGRDRDRDAPRVFRLSRITGRVRAVGERGAFAVPADVDPLALVTSVQQADARTAWLAVAPDRAGALRARAATEPGTAPDGVAAPEGTDLVAVPYQRTSDLADEITGYTDAVVVLAPATLREAVLTRLRAAVVMGERVAGPEAAVDRG</sequence>
<dbReference type="EMBL" id="AXCW01000111">
    <property type="protein sequence ID" value="EYR63241.1"/>
    <property type="molecule type" value="Genomic_DNA"/>
</dbReference>
<evidence type="ECO:0000259" key="2">
    <source>
        <dbReference type="Pfam" id="PF25583"/>
    </source>
</evidence>
<feature type="domain" description="WCX" evidence="2">
    <location>
        <begin position="250"/>
        <end position="324"/>
    </location>
</feature>
<gene>
    <name evidence="3" type="ORF">N866_01860</name>
</gene>
<dbReference type="OrthoDB" id="3268930at2"/>
<dbReference type="InterPro" id="IPR026881">
    <property type="entry name" value="WYL_dom"/>
</dbReference>
<dbReference type="PROSITE" id="PS52050">
    <property type="entry name" value="WYL"/>
    <property type="match status" value="1"/>
</dbReference>
<organism evidence="3 4">
    <name type="scientific">Actinotalea ferrariae CF5-4</name>
    <dbReference type="NCBI Taxonomy" id="948458"/>
    <lineage>
        <taxon>Bacteria</taxon>
        <taxon>Bacillati</taxon>
        <taxon>Actinomycetota</taxon>
        <taxon>Actinomycetes</taxon>
        <taxon>Micrococcales</taxon>
        <taxon>Cellulomonadaceae</taxon>
        <taxon>Actinotalea</taxon>
    </lineage>
</organism>
<dbReference type="Pfam" id="PF13280">
    <property type="entry name" value="WYL"/>
    <property type="match status" value="1"/>
</dbReference>
<dbReference type="Proteomes" id="UP000019753">
    <property type="component" value="Unassembled WGS sequence"/>
</dbReference>
<dbReference type="Pfam" id="PF25583">
    <property type="entry name" value="WCX"/>
    <property type="match status" value="1"/>
</dbReference>
<proteinExistence type="predicted"/>
<evidence type="ECO:0000259" key="1">
    <source>
        <dbReference type="Pfam" id="PF13280"/>
    </source>
</evidence>
<dbReference type="InterPro" id="IPR051534">
    <property type="entry name" value="CBASS_pafABC_assoc_protein"/>
</dbReference>
<dbReference type="AlphaFoldDB" id="A0A021VQ15"/>
<keyword evidence="4" id="KW-1185">Reference proteome</keyword>
<accession>A0A021VQ15</accession>
<dbReference type="InterPro" id="IPR057727">
    <property type="entry name" value="WCX_dom"/>
</dbReference>
<protein>
    <submittedName>
        <fullName evidence="3">Transcriptional regulator</fullName>
    </submittedName>
</protein>
<evidence type="ECO:0000313" key="3">
    <source>
        <dbReference type="EMBL" id="EYR63241.1"/>
    </source>
</evidence>
<dbReference type="PANTHER" id="PTHR34580:SF3">
    <property type="entry name" value="PROTEIN PAFB"/>
    <property type="match status" value="1"/>
</dbReference>
<dbReference type="PANTHER" id="PTHR34580">
    <property type="match status" value="1"/>
</dbReference>
<feature type="domain" description="WYL" evidence="1">
    <location>
        <begin position="149"/>
        <end position="213"/>
    </location>
</feature>
<evidence type="ECO:0000313" key="4">
    <source>
        <dbReference type="Proteomes" id="UP000019753"/>
    </source>
</evidence>